<dbReference type="PANTHER" id="PTHR47478">
    <property type="match status" value="1"/>
</dbReference>
<dbReference type="AlphaFoldDB" id="A0A379H7L6"/>
<dbReference type="CDD" id="cd04305">
    <property type="entry name" value="HAD_Neu5Ac-Pase_like"/>
    <property type="match status" value="1"/>
</dbReference>
<dbReference type="PANTHER" id="PTHR47478:SF1">
    <property type="entry name" value="PYRIMIDINE 5'-NUCLEOTIDASE YJJG"/>
    <property type="match status" value="1"/>
</dbReference>
<dbReference type="SFLD" id="SFLDS00003">
    <property type="entry name" value="Haloacid_Dehalogenase"/>
    <property type="match status" value="1"/>
</dbReference>
<dbReference type="NCBIfam" id="TIGR01509">
    <property type="entry name" value="HAD-SF-IA-v3"/>
    <property type="match status" value="1"/>
</dbReference>
<accession>A0A379H7L6</accession>
<dbReference type="InterPro" id="IPR036412">
    <property type="entry name" value="HAD-like_sf"/>
</dbReference>
<dbReference type="GO" id="GO:0046872">
    <property type="term" value="F:metal ion binding"/>
    <property type="evidence" value="ECO:0007669"/>
    <property type="project" value="UniProtKB-KW"/>
</dbReference>
<dbReference type="NCBIfam" id="NF006976">
    <property type="entry name" value="PRK09449.1"/>
    <property type="match status" value="1"/>
</dbReference>
<dbReference type="InterPro" id="IPR011951">
    <property type="entry name" value="HAD-SF_hydro_IA_YjjG/PynA"/>
</dbReference>
<dbReference type="Gene3D" id="3.40.50.1000">
    <property type="entry name" value="HAD superfamily/HAD-like"/>
    <property type="match status" value="1"/>
</dbReference>
<protein>
    <submittedName>
        <fullName evidence="2">Pyrimidine 5'-nucleotidase</fullName>
        <ecNumber evidence="2">3.1.3.5</ecNumber>
    </submittedName>
</protein>
<dbReference type="PRINTS" id="PR00413">
    <property type="entry name" value="HADHALOGNASE"/>
</dbReference>
<evidence type="ECO:0000313" key="2">
    <source>
        <dbReference type="EMBL" id="MBO1109360.1"/>
    </source>
</evidence>
<gene>
    <name evidence="2" type="primary">yjjG</name>
    <name evidence="2" type="ORF">J2R62_14280</name>
</gene>
<dbReference type="SFLD" id="SFLDG01135">
    <property type="entry name" value="C1.5.6:_HAD__Beta-PGM__Phospha"/>
    <property type="match status" value="1"/>
</dbReference>
<dbReference type="InterPro" id="IPR023214">
    <property type="entry name" value="HAD_sf"/>
</dbReference>
<dbReference type="NCBIfam" id="TIGR01549">
    <property type="entry name" value="HAD-SF-IA-v1"/>
    <property type="match status" value="1"/>
</dbReference>
<evidence type="ECO:0000256" key="1">
    <source>
        <dbReference type="ARBA" id="ARBA00022723"/>
    </source>
</evidence>
<evidence type="ECO:0000313" key="3">
    <source>
        <dbReference type="Proteomes" id="UP000664658"/>
    </source>
</evidence>
<dbReference type="GeneID" id="69706950"/>
<dbReference type="Proteomes" id="UP000664658">
    <property type="component" value="Unassembled WGS sequence"/>
</dbReference>
<dbReference type="NCBIfam" id="TIGR02254">
    <property type="entry name" value="YjjG_YfnB"/>
    <property type="match status" value="1"/>
</dbReference>
<dbReference type="GO" id="GO:0008253">
    <property type="term" value="F:5'-nucleotidase activity"/>
    <property type="evidence" value="ECO:0007669"/>
    <property type="project" value="UniProtKB-EC"/>
</dbReference>
<dbReference type="Gene3D" id="1.10.150.240">
    <property type="entry name" value="Putative phosphatase, domain 2"/>
    <property type="match status" value="1"/>
</dbReference>
<keyword evidence="2" id="KW-0378">Hydrolase</keyword>
<dbReference type="InterPro" id="IPR006439">
    <property type="entry name" value="HAD-SF_hydro_IA"/>
</dbReference>
<dbReference type="RefSeq" id="WP_010863358.1">
    <property type="nucleotide sequence ID" value="NZ_CP050969.1"/>
</dbReference>
<reference evidence="2" key="1">
    <citation type="submission" date="2021-03" db="EMBL/GenBank/DDBJ databases">
        <title>Plesiomonas shigelloides zfcc0051, isolated from zebrafish feces.</title>
        <authorList>
            <person name="Vanderhoek Z."/>
            <person name="Gaulke C."/>
        </authorList>
    </citation>
    <scope>NUCLEOTIDE SEQUENCE</scope>
    <source>
        <strain evidence="2">Zfcc0051</strain>
    </source>
</reference>
<organism evidence="2 3">
    <name type="scientific">Plesiomonas shigelloides</name>
    <name type="common">Aeromonas shigelloides</name>
    <dbReference type="NCBI Taxonomy" id="703"/>
    <lineage>
        <taxon>Bacteria</taxon>
        <taxon>Pseudomonadati</taxon>
        <taxon>Pseudomonadota</taxon>
        <taxon>Gammaproteobacteria</taxon>
        <taxon>Enterobacterales</taxon>
        <taxon>Enterobacteriaceae</taxon>
        <taxon>Plesiomonas</taxon>
    </lineage>
</organism>
<sequence length="227" mass="25846">MVAEYEWVLFDADETLFHFDSFSGLKQMFAGFGVDFSREDYAEYELRNKPLWVEYQNGTITSMDLQTRRFSQWAERLDVTPQTLNDAFQQAMATICTPLEGAVQLLDTLKGRVNLGIITNGFTELQQVRLQNTGLQDHFDILVVSEEVGVAKPDRKIFDHALRLMGDPLRDKVLMVGDNPDSDILGGLNAGLHTCWLNRTEQAQPAHITPNYQVRSLHELHDIVFKA</sequence>
<dbReference type="Pfam" id="PF00702">
    <property type="entry name" value="Hydrolase"/>
    <property type="match status" value="1"/>
</dbReference>
<name>A0A379H7L6_PLESH</name>
<dbReference type="SFLD" id="SFLDG01129">
    <property type="entry name" value="C1.5:_HAD__Beta-PGM__Phosphata"/>
    <property type="match status" value="1"/>
</dbReference>
<dbReference type="EMBL" id="JAFNAA010000018">
    <property type="protein sequence ID" value="MBO1109360.1"/>
    <property type="molecule type" value="Genomic_DNA"/>
</dbReference>
<dbReference type="SUPFAM" id="SSF56784">
    <property type="entry name" value="HAD-like"/>
    <property type="match status" value="1"/>
</dbReference>
<comment type="caution">
    <text evidence="2">The sequence shown here is derived from an EMBL/GenBank/DDBJ whole genome shotgun (WGS) entry which is preliminary data.</text>
</comment>
<dbReference type="InterPro" id="IPR052550">
    <property type="entry name" value="Pyrimidine_5'-ntase_YjjG"/>
</dbReference>
<keyword evidence="1" id="KW-0479">Metal-binding</keyword>
<dbReference type="InterPro" id="IPR023198">
    <property type="entry name" value="PGP-like_dom2"/>
</dbReference>
<dbReference type="EC" id="3.1.3.5" evidence="2"/>
<proteinExistence type="predicted"/>